<evidence type="ECO:0000313" key="3">
    <source>
        <dbReference type="Proteomes" id="UP000028547"/>
    </source>
</evidence>
<proteinExistence type="predicted"/>
<dbReference type="SUPFAM" id="SSF53300">
    <property type="entry name" value="vWA-like"/>
    <property type="match status" value="1"/>
</dbReference>
<evidence type="ECO:0000259" key="1">
    <source>
        <dbReference type="PROSITE" id="PS50234"/>
    </source>
</evidence>
<dbReference type="SMART" id="SM00327">
    <property type="entry name" value="VWA"/>
    <property type="match status" value="1"/>
</dbReference>
<dbReference type="Gene3D" id="3.40.50.410">
    <property type="entry name" value="von Willebrand factor, type A domain"/>
    <property type="match status" value="1"/>
</dbReference>
<dbReference type="AlphaFoldDB" id="A0A084SNN2"/>
<dbReference type="InterPro" id="IPR051266">
    <property type="entry name" value="CLCR"/>
</dbReference>
<dbReference type="InterPro" id="IPR036465">
    <property type="entry name" value="vWFA_dom_sf"/>
</dbReference>
<dbReference type="Pfam" id="PF00092">
    <property type="entry name" value="VWA"/>
    <property type="match status" value="1"/>
</dbReference>
<dbReference type="InterPro" id="IPR002035">
    <property type="entry name" value="VWF_A"/>
</dbReference>
<gene>
    <name evidence="2" type="ORF">Q664_30815</name>
</gene>
<feature type="domain" description="VWFA" evidence="1">
    <location>
        <begin position="40"/>
        <end position="223"/>
    </location>
</feature>
<dbReference type="Proteomes" id="UP000028547">
    <property type="component" value="Unassembled WGS sequence"/>
</dbReference>
<dbReference type="PANTHER" id="PTHR10579:SF43">
    <property type="entry name" value="ZINC FINGER (C3HC4-TYPE RING FINGER) FAMILY PROTEIN"/>
    <property type="match status" value="1"/>
</dbReference>
<name>A0A084SNN2_9BACT</name>
<dbReference type="RefSeq" id="WP_043403469.1">
    <property type="nucleotide sequence ID" value="NZ_JPMI01000226.1"/>
</dbReference>
<sequence length="612" mass="64966">MKASYTLSRPVLPVGTSSKIDLLVSFKAEAPAASAKRSLNLGLVIDRSGSMAGAPLKHALQASRQLVERMGPEDWLSIVTYDDAVSTVLAPVRVTDKAAIGAVLSHVRAGGCTNLSGGWLKGVEHVNANKASERINRVLLLTDGQANEGITNVETLISTAREKSAAGVITTTLGFGSNFNEDLLIGMANAGEGHFYYIQSPTDAEGVFGIEMEGLGSLIAQNLEVTLKPAPTVKVASVLNRYRFESRGQEVAVGLGDVYSTEERQLAAELSVDAGAVAGPVTLATLVYRAQVVVDGAIRELSGEVPIVVNLASASESSAVSADKNVLAQTNRLRIARVKDQAVELADKGDLATASQRLRQVIGELSVTLDKASYDIAEEVEQLAHYAQRLESRKYDSVIRKELRDQSYQAGTRSRGDLALRGTAGGSADSLEAVASAGTGIVLECVREGGKLRIHTVSEGYDSSFNVQFPRSVREEGVTYVVDKLELSGDGTFYRVNGLIKRLVQPGQERAARPAGAAVAKKGKPTASKVTAGSAADLPTTNSVGTGVIVQCIKEGSKLRARVVSDGYDPNLNIRFPRDIREENVLYVVEEITTTANGSSYIACGDIHRLVQ</sequence>
<comment type="caution">
    <text evidence="2">The sequence shown here is derived from an EMBL/GenBank/DDBJ whole genome shotgun (WGS) entry which is preliminary data.</text>
</comment>
<protein>
    <recommendedName>
        <fullName evidence="1">VWFA domain-containing protein</fullName>
    </recommendedName>
</protein>
<reference evidence="2 3" key="1">
    <citation type="submission" date="2014-07" db="EMBL/GenBank/DDBJ databases">
        <title>Draft Genome Sequence of Gephyronic Acid Producer, Cystobacter violaceus Strain Cb vi76.</title>
        <authorList>
            <person name="Stevens D.C."/>
            <person name="Young J."/>
            <person name="Carmichael R."/>
            <person name="Tan J."/>
            <person name="Taylor R.E."/>
        </authorList>
    </citation>
    <scope>NUCLEOTIDE SEQUENCE [LARGE SCALE GENOMIC DNA]</scope>
    <source>
        <strain evidence="2 3">Cb vi76</strain>
    </source>
</reference>
<organism evidence="2 3">
    <name type="scientific">Archangium violaceum Cb vi76</name>
    <dbReference type="NCBI Taxonomy" id="1406225"/>
    <lineage>
        <taxon>Bacteria</taxon>
        <taxon>Pseudomonadati</taxon>
        <taxon>Myxococcota</taxon>
        <taxon>Myxococcia</taxon>
        <taxon>Myxococcales</taxon>
        <taxon>Cystobacterineae</taxon>
        <taxon>Archangiaceae</taxon>
        <taxon>Archangium</taxon>
    </lineage>
</organism>
<dbReference type="PROSITE" id="PS50234">
    <property type="entry name" value="VWFA"/>
    <property type="match status" value="1"/>
</dbReference>
<evidence type="ECO:0000313" key="2">
    <source>
        <dbReference type="EMBL" id="KFA90067.1"/>
    </source>
</evidence>
<dbReference type="EMBL" id="JPMI01000226">
    <property type="protein sequence ID" value="KFA90067.1"/>
    <property type="molecule type" value="Genomic_DNA"/>
</dbReference>
<accession>A0A084SNN2</accession>
<dbReference type="PANTHER" id="PTHR10579">
    <property type="entry name" value="CALCIUM-ACTIVATED CHLORIDE CHANNEL REGULATOR"/>
    <property type="match status" value="1"/>
</dbReference>